<dbReference type="InterPro" id="IPR043128">
    <property type="entry name" value="Rev_trsase/Diguanyl_cyclase"/>
</dbReference>
<dbReference type="PANTHER" id="PTHR44757:SF2">
    <property type="entry name" value="BIOFILM ARCHITECTURE MAINTENANCE PROTEIN MBAA"/>
    <property type="match status" value="1"/>
</dbReference>
<organism evidence="4 5">
    <name type="scientific">Rhodococcoides trifolii</name>
    <dbReference type="NCBI Taxonomy" id="908250"/>
    <lineage>
        <taxon>Bacteria</taxon>
        <taxon>Bacillati</taxon>
        <taxon>Actinomycetota</taxon>
        <taxon>Actinomycetes</taxon>
        <taxon>Mycobacteriales</taxon>
        <taxon>Nocardiaceae</taxon>
        <taxon>Rhodococcoides</taxon>
    </lineage>
</organism>
<dbReference type="Pfam" id="PF00990">
    <property type="entry name" value="GGDEF"/>
    <property type="match status" value="1"/>
</dbReference>
<reference evidence="4" key="2">
    <citation type="submission" date="2020-09" db="EMBL/GenBank/DDBJ databases">
        <authorList>
            <person name="Sun Q."/>
            <person name="Sedlacek I."/>
        </authorList>
    </citation>
    <scope>NUCLEOTIDE SEQUENCE</scope>
    <source>
        <strain evidence="4">CCM 7905</strain>
    </source>
</reference>
<dbReference type="InterPro" id="IPR000160">
    <property type="entry name" value="GGDEF_dom"/>
</dbReference>
<keyword evidence="5" id="KW-1185">Reference proteome</keyword>
<dbReference type="SMART" id="SM00267">
    <property type="entry name" value="GGDEF"/>
    <property type="match status" value="1"/>
</dbReference>
<name>A0A917D535_9NOCA</name>
<evidence type="ECO:0000313" key="5">
    <source>
        <dbReference type="Proteomes" id="UP000654257"/>
    </source>
</evidence>
<dbReference type="Pfam" id="PF13188">
    <property type="entry name" value="PAS_8"/>
    <property type="match status" value="1"/>
</dbReference>
<sequence>MRDPLDDPVLLRSLVESSPDFVAIADFGGAILWVNPAGLDLVGLSGATDARGMTAEQMLTARGLDVVTDIDESLRSKGSWRGYSELRHQASGAGIPVVVSLHVVRGGPGMPDLVAATLRDRRSGERLNTEMAASAAQAGRHAQEQKALAELSRIAVNAELPQLLTAATAAAATLIGSGQAAIAHHRSPGDPYLQIDAASGSLGTRGDIPAGNGSLMGFALTNREAVVCPDIDSETRFETRTMATLGLRSGMAVPVLTATGEAWGVLSTHSADARWYRDEEVSFLDSVAGILSAAVRRIDLQGQLRRRSTHDALTGLPNRTLAYEVIDAALERARVASSAVALLLLDIDDFKIINDSLGHVSGDHALVHFVARLTSATRDQDTVARLGGDEFLIVCEGVDSVSHAEDIARHITSSIAVPFSSDEVPIPLSASIGIAVSDSTTTRHDLINRADLAMYRAKDGGTGGHAVFDPTDLYDADRIRSLSIDLRAALAGNELTLVYQPLVDIATERTVAVEALARWEHPTLGAIDPTEFVGVAERTGLAMTLGAWALRTACADAVRWRSFCTVAVRVNVSALQLRDPTFPADVALILRDTGLPPHALGLEVTETVWVSDTERVADTVAELHAMGVALLLDDMGKGHSSMSYLDRYPMFESFKIDKSYIERLPAPGARAIVTAIVGLARAFGVTVVGEGVETREQLDALAAAGCDLAQGFLLGRPSTAPEITELLRSTSR</sequence>
<dbReference type="AlphaFoldDB" id="A0A917D535"/>
<dbReference type="InterPro" id="IPR052155">
    <property type="entry name" value="Biofilm_reg_signaling"/>
</dbReference>
<evidence type="ECO:0000259" key="3">
    <source>
        <dbReference type="PROSITE" id="PS50887"/>
    </source>
</evidence>
<dbReference type="CDD" id="cd01948">
    <property type="entry name" value="EAL"/>
    <property type="match status" value="1"/>
</dbReference>
<dbReference type="CDD" id="cd01949">
    <property type="entry name" value="GGDEF"/>
    <property type="match status" value="1"/>
</dbReference>
<dbReference type="Gene3D" id="3.30.70.270">
    <property type="match status" value="1"/>
</dbReference>
<dbReference type="Gene3D" id="3.20.20.450">
    <property type="entry name" value="EAL domain"/>
    <property type="match status" value="1"/>
</dbReference>
<dbReference type="InterPro" id="IPR029016">
    <property type="entry name" value="GAF-like_dom_sf"/>
</dbReference>
<dbReference type="PANTHER" id="PTHR44757">
    <property type="entry name" value="DIGUANYLATE CYCLASE DGCP"/>
    <property type="match status" value="1"/>
</dbReference>
<feature type="domain" description="PAS" evidence="1">
    <location>
        <begin position="7"/>
        <end position="45"/>
    </location>
</feature>
<comment type="caution">
    <text evidence="4">The sequence shown here is derived from an EMBL/GenBank/DDBJ whole genome shotgun (WGS) entry which is preliminary data.</text>
</comment>
<dbReference type="InterPro" id="IPR003018">
    <property type="entry name" value="GAF"/>
</dbReference>
<dbReference type="SMART" id="SM00052">
    <property type="entry name" value="EAL"/>
    <property type="match status" value="1"/>
</dbReference>
<dbReference type="SUPFAM" id="SSF55781">
    <property type="entry name" value="GAF domain-like"/>
    <property type="match status" value="1"/>
</dbReference>
<dbReference type="EMBL" id="BMCU01000002">
    <property type="protein sequence ID" value="GGG10629.1"/>
    <property type="molecule type" value="Genomic_DNA"/>
</dbReference>
<dbReference type="PROSITE" id="PS50883">
    <property type="entry name" value="EAL"/>
    <property type="match status" value="1"/>
</dbReference>
<dbReference type="SUPFAM" id="SSF141868">
    <property type="entry name" value="EAL domain-like"/>
    <property type="match status" value="1"/>
</dbReference>
<feature type="domain" description="GGDEF" evidence="3">
    <location>
        <begin position="338"/>
        <end position="470"/>
    </location>
</feature>
<evidence type="ECO:0000259" key="1">
    <source>
        <dbReference type="PROSITE" id="PS50112"/>
    </source>
</evidence>
<dbReference type="Pfam" id="PF00563">
    <property type="entry name" value="EAL"/>
    <property type="match status" value="1"/>
</dbReference>
<dbReference type="InterPro" id="IPR035919">
    <property type="entry name" value="EAL_sf"/>
</dbReference>
<proteinExistence type="predicted"/>
<dbReference type="PROSITE" id="PS50887">
    <property type="entry name" value="GGDEF"/>
    <property type="match status" value="1"/>
</dbReference>
<evidence type="ECO:0000259" key="2">
    <source>
        <dbReference type="PROSITE" id="PS50883"/>
    </source>
</evidence>
<dbReference type="Pfam" id="PF01590">
    <property type="entry name" value="GAF"/>
    <property type="match status" value="1"/>
</dbReference>
<dbReference type="NCBIfam" id="TIGR00229">
    <property type="entry name" value="sensory_box"/>
    <property type="match status" value="1"/>
</dbReference>
<feature type="domain" description="EAL" evidence="2">
    <location>
        <begin position="479"/>
        <end position="731"/>
    </location>
</feature>
<evidence type="ECO:0000313" key="4">
    <source>
        <dbReference type="EMBL" id="GGG10629.1"/>
    </source>
</evidence>
<gene>
    <name evidence="4" type="ORF">GCM10007304_25850</name>
</gene>
<dbReference type="NCBIfam" id="TIGR00254">
    <property type="entry name" value="GGDEF"/>
    <property type="match status" value="1"/>
</dbReference>
<dbReference type="Gene3D" id="3.30.450.20">
    <property type="entry name" value="PAS domain"/>
    <property type="match status" value="1"/>
</dbReference>
<dbReference type="SUPFAM" id="SSF55073">
    <property type="entry name" value="Nucleotide cyclase"/>
    <property type="match status" value="1"/>
</dbReference>
<protein>
    <recommendedName>
        <fullName evidence="6">EAL domain-containing protein</fullName>
    </recommendedName>
</protein>
<dbReference type="InterPro" id="IPR035965">
    <property type="entry name" value="PAS-like_dom_sf"/>
</dbReference>
<dbReference type="InterPro" id="IPR001633">
    <property type="entry name" value="EAL_dom"/>
</dbReference>
<evidence type="ECO:0008006" key="6">
    <source>
        <dbReference type="Google" id="ProtNLM"/>
    </source>
</evidence>
<dbReference type="PROSITE" id="PS50112">
    <property type="entry name" value="PAS"/>
    <property type="match status" value="1"/>
</dbReference>
<dbReference type="Proteomes" id="UP000654257">
    <property type="component" value="Unassembled WGS sequence"/>
</dbReference>
<dbReference type="SUPFAM" id="SSF55785">
    <property type="entry name" value="PYP-like sensor domain (PAS domain)"/>
    <property type="match status" value="1"/>
</dbReference>
<dbReference type="CDD" id="cd00130">
    <property type="entry name" value="PAS"/>
    <property type="match status" value="1"/>
</dbReference>
<dbReference type="Gene3D" id="3.30.450.40">
    <property type="match status" value="1"/>
</dbReference>
<reference evidence="4" key="1">
    <citation type="journal article" date="2014" name="Int. J. Syst. Evol. Microbiol.">
        <title>Complete genome sequence of Corynebacterium casei LMG S-19264T (=DSM 44701T), isolated from a smear-ripened cheese.</title>
        <authorList>
            <consortium name="US DOE Joint Genome Institute (JGI-PGF)"/>
            <person name="Walter F."/>
            <person name="Albersmeier A."/>
            <person name="Kalinowski J."/>
            <person name="Ruckert C."/>
        </authorList>
    </citation>
    <scope>NUCLEOTIDE SEQUENCE</scope>
    <source>
        <strain evidence="4">CCM 7905</strain>
    </source>
</reference>
<dbReference type="RefSeq" id="WP_188545145.1">
    <property type="nucleotide sequence ID" value="NZ_BMCU01000002.1"/>
</dbReference>
<dbReference type="SMART" id="SM00065">
    <property type="entry name" value="GAF"/>
    <property type="match status" value="1"/>
</dbReference>
<dbReference type="InterPro" id="IPR000014">
    <property type="entry name" value="PAS"/>
</dbReference>
<accession>A0A917D535</accession>
<dbReference type="InterPro" id="IPR029787">
    <property type="entry name" value="Nucleotide_cyclase"/>
</dbReference>
<dbReference type="SMART" id="SM00091">
    <property type="entry name" value="PAS"/>
    <property type="match status" value="1"/>
</dbReference>